<reference evidence="2 3" key="1">
    <citation type="journal article" date="2009" name="Stand. Genomic Sci.">
        <title>Complete genome sequence of Sanguibacter keddieii type strain (ST-74).</title>
        <authorList>
            <person name="Ivanova N."/>
            <person name="Sikorski J."/>
            <person name="Sims D."/>
            <person name="Brettin T."/>
            <person name="Detter J.C."/>
            <person name="Han C."/>
            <person name="Lapidus A."/>
            <person name="Copeland A."/>
            <person name="Glavina Del Rio T."/>
            <person name="Nolan M."/>
            <person name="Chen F."/>
            <person name="Lucas S."/>
            <person name="Tice H."/>
            <person name="Cheng J.F."/>
            <person name="Bruce D."/>
            <person name="Goodwin L."/>
            <person name="Pitluck S."/>
            <person name="Pati A."/>
            <person name="Mavromatis K."/>
            <person name="Chen A."/>
            <person name="Palaniappan K."/>
            <person name="D'haeseleer P."/>
            <person name="Chain P."/>
            <person name="Bristow J."/>
            <person name="Eisen J.A."/>
            <person name="Markowitz V."/>
            <person name="Hugenholtz P."/>
            <person name="Goker M."/>
            <person name="Pukall R."/>
            <person name="Klenk H.P."/>
            <person name="Kyrpides N.C."/>
        </authorList>
    </citation>
    <scope>NUCLEOTIDE SEQUENCE [LARGE SCALE GENOMIC DNA]</scope>
    <source>
        <strain evidence="3">ATCC 51767 / DSM 10542 / NCFB 3025 / ST-74</strain>
    </source>
</reference>
<feature type="signal peptide" evidence="1">
    <location>
        <begin position="1"/>
        <end position="19"/>
    </location>
</feature>
<gene>
    <name evidence="2" type="ordered locus">Sked_21410</name>
</gene>
<evidence type="ECO:0000313" key="2">
    <source>
        <dbReference type="EMBL" id="ACZ22061.1"/>
    </source>
</evidence>
<proteinExistence type="predicted"/>
<keyword evidence="1" id="KW-0732">Signal</keyword>
<sequence>MITRRPVQLALLAASAAAAATCITAARSAALGWGSTAYERWRPLPGDELVAHPDLVATRAITIDAPCREVWPWVVQVGQGRGGFYSYDRLENLAGLGVRSADRVMPELQSLDVGDTVRLAPRVALTVEEVVPGRAVVLSGDCDPTDPREPLVLDDHGRAVTSTGPAPYEFSWAFVLVPTGEDTCRLVVRERYGYTAAWSAAVAEPVGWVSAVMTQRMLRGIRDRAQGERLRNGSQATAVA</sequence>
<dbReference type="RefSeq" id="WP_012867130.1">
    <property type="nucleotide sequence ID" value="NC_013521.1"/>
</dbReference>
<dbReference type="STRING" id="446469.Sked_21410"/>
<organism evidence="2 3">
    <name type="scientific">Sanguibacter keddieii (strain ATCC 51767 / DSM 10542 / NCFB 3025 / ST-74)</name>
    <dbReference type="NCBI Taxonomy" id="446469"/>
    <lineage>
        <taxon>Bacteria</taxon>
        <taxon>Bacillati</taxon>
        <taxon>Actinomycetota</taxon>
        <taxon>Actinomycetes</taxon>
        <taxon>Micrococcales</taxon>
        <taxon>Sanguibacteraceae</taxon>
        <taxon>Sanguibacter</taxon>
    </lineage>
</organism>
<dbReference type="EMBL" id="CP001819">
    <property type="protein sequence ID" value="ACZ22061.1"/>
    <property type="molecule type" value="Genomic_DNA"/>
</dbReference>
<feature type="chain" id="PRO_5003021094" description="SRPBCC family protein" evidence="1">
    <location>
        <begin position="20"/>
        <end position="240"/>
    </location>
</feature>
<evidence type="ECO:0008006" key="4">
    <source>
        <dbReference type="Google" id="ProtNLM"/>
    </source>
</evidence>
<dbReference type="KEGG" id="ske:Sked_21410"/>
<name>D1BHZ1_SANKS</name>
<dbReference type="SUPFAM" id="SSF55961">
    <property type="entry name" value="Bet v1-like"/>
    <property type="match status" value="1"/>
</dbReference>
<dbReference type="Proteomes" id="UP000000322">
    <property type="component" value="Chromosome"/>
</dbReference>
<evidence type="ECO:0000256" key="1">
    <source>
        <dbReference type="SAM" id="SignalP"/>
    </source>
</evidence>
<dbReference type="HOGENOM" id="CLU_099837_0_0_11"/>
<protein>
    <recommendedName>
        <fullName evidence="4">SRPBCC family protein</fullName>
    </recommendedName>
</protein>
<dbReference type="AlphaFoldDB" id="D1BHZ1"/>
<dbReference type="OrthoDB" id="3255669at2"/>
<evidence type="ECO:0000313" key="3">
    <source>
        <dbReference type="Proteomes" id="UP000000322"/>
    </source>
</evidence>
<keyword evidence="3" id="KW-1185">Reference proteome</keyword>
<accession>D1BHZ1</accession>
<dbReference type="eggNOG" id="COG3832">
    <property type="taxonomic scope" value="Bacteria"/>
</dbReference>